<dbReference type="InterPro" id="IPR045735">
    <property type="entry name" value="Spore_III_AA_AAA+_ATPase"/>
</dbReference>
<dbReference type="PANTHER" id="PTHR20953:SF3">
    <property type="entry name" value="P-LOOP CONTAINING NUCLEOSIDE TRIPHOSPHATE HYDROLASES SUPERFAMILY PROTEIN"/>
    <property type="match status" value="1"/>
</dbReference>
<dbReference type="Proteomes" id="UP000824093">
    <property type="component" value="Unassembled WGS sequence"/>
</dbReference>
<gene>
    <name evidence="4" type="primary">spoIIIAA</name>
    <name evidence="4" type="ORF">IAB70_02740</name>
</gene>
<feature type="domain" description="AAA+ ATPase" evidence="3">
    <location>
        <begin position="144"/>
        <end position="288"/>
    </location>
</feature>
<dbReference type="InterPro" id="IPR027417">
    <property type="entry name" value="P-loop_NTPase"/>
</dbReference>
<evidence type="ECO:0000313" key="4">
    <source>
        <dbReference type="EMBL" id="HIU51529.1"/>
    </source>
</evidence>
<evidence type="ECO:0000256" key="2">
    <source>
        <dbReference type="ARBA" id="ARBA00022840"/>
    </source>
</evidence>
<dbReference type="SMART" id="SM00382">
    <property type="entry name" value="AAA"/>
    <property type="match status" value="1"/>
</dbReference>
<proteinExistence type="predicted"/>
<keyword evidence="1" id="KW-0547">Nucleotide-binding</keyword>
<keyword evidence="2" id="KW-0067">ATP-binding</keyword>
<reference evidence="4" key="2">
    <citation type="journal article" date="2021" name="PeerJ">
        <title>Extensive microbial diversity within the chicken gut microbiome revealed by metagenomics and culture.</title>
        <authorList>
            <person name="Gilroy R."/>
            <person name="Ravi A."/>
            <person name="Getino M."/>
            <person name="Pursley I."/>
            <person name="Horton D.L."/>
            <person name="Alikhan N.F."/>
            <person name="Baker D."/>
            <person name="Gharbi K."/>
            <person name="Hall N."/>
            <person name="Watson M."/>
            <person name="Adriaenssens E.M."/>
            <person name="Foster-Nyarko E."/>
            <person name="Jarju S."/>
            <person name="Secka A."/>
            <person name="Antonio M."/>
            <person name="Oren A."/>
            <person name="Chaudhuri R.R."/>
            <person name="La Ragione R."/>
            <person name="Hildebrand F."/>
            <person name="Pallen M.J."/>
        </authorList>
    </citation>
    <scope>NUCLEOTIDE SEQUENCE</scope>
    <source>
        <strain evidence="4">CHK195-15760</strain>
    </source>
</reference>
<dbReference type="Gene3D" id="3.40.50.300">
    <property type="entry name" value="P-loop containing nucleotide triphosphate hydrolases"/>
    <property type="match status" value="1"/>
</dbReference>
<evidence type="ECO:0000313" key="5">
    <source>
        <dbReference type="Proteomes" id="UP000824093"/>
    </source>
</evidence>
<dbReference type="InterPro" id="IPR003593">
    <property type="entry name" value="AAA+_ATPase"/>
</dbReference>
<organism evidence="4 5">
    <name type="scientific">Candidatus Merdicola faecigallinarum</name>
    <dbReference type="NCBI Taxonomy" id="2840862"/>
    <lineage>
        <taxon>Bacteria</taxon>
        <taxon>Bacillati</taxon>
        <taxon>Bacillota</taxon>
        <taxon>Clostridia</taxon>
        <taxon>Candidatus Merdicola</taxon>
    </lineage>
</organism>
<dbReference type="GO" id="GO:0005524">
    <property type="term" value="F:ATP binding"/>
    <property type="evidence" value="ECO:0007669"/>
    <property type="project" value="UniProtKB-KW"/>
</dbReference>
<dbReference type="AlphaFoldDB" id="A0A9D1S8U6"/>
<comment type="caution">
    <text evidence="4">The sequence shown here is derived from an EMBL/GenBank/DDBJ whole genome shotgun (WGS) entry which is preliminary data.</text>
</comment>
<dbReference type="Pfam" id="PF19568">
    <property type="entry name" value="Spore_III_AA"/>
    <property type="match status" value="1"/>
</dbReference>
<dbReference type="InterPro" id="IPR014217">
    <property type="entry name" value="Spore_III_AA"/>
</dbReference>
<reference evidence="4" key="1">
    <citation type="submission" date="2020-10" db="EMBL/GenBank/DDBJ databases">
        <authorList>
            <person name="Gilroy R."/>
        </authorList>
    </citation>
    <scope>NUCLEOTIDE SEQUENCE</scope>
    <source>
        <strain evidence="4">CHK195-15760</strain>
    </source>
</reference>
<evidence type="ECO:0000259" key="3">
    <source>
        <dbReference type="SMART" id="SM00382"/>
    </source>
</evidence>
<evidence type="ECO:0000256" key="1">
    <source>
        <dbReference type="ARBA" id="ARBA00022741"/>
    </source>
</evidence>
<sequence>MLNDREILTYFPMRIASAIDCELKKQEMNINYLEEIRLRSNRPLILKLTDGERKLDVCIRTEDILETLQHACDNSIYSYQNQICNGYITVKGGHRIGITGTAVIHDGKITNINYISNLNFRIAKQVLGCSTKLLKFVIDIENNTIYNTLLISPPGAGKTTILRDMIRKLSDGMEQIRFQGKNISVVDERGEIAASYKGVPQNDVGVRTDVLDNIPKSIGMKMVIRSMAPQIIVADEIGTYEDVEAINYAVCCGIKGIFTAHGGSLEEIKLNPALSNLIQKNIFERLVFLDPKMKGNIEKVYALNKMTGDYFLI</sequence>
<dbReference type="NCBIfam" id="TIGR02858">
    <property type="entry name" value="spore_III_AA"/>
    <property type="match status" value="1"/>
</dbReference>
<dbReference type="PANTHER" id="PTHR20953">
    <property type="entry name" value="KINASE-RELATED"/>
    <property type="match status" value="1"/>
</dbReference>
<protein>
    <submittedName>
        <fullName evidence="4">Stage III sporulation protein AA</fullName>
    </submittedName>
</protein>
<name>A0A9D1S8U6_9FIRM</name>
<accession>A0A9D1S8U6</accession>
<dbReference type="EMBL" id="DVNH01000019">
    <property type="protein sequence ID" value="HIU51529.1"/>
    <property type="molecule type" value="Genomic_DNA"/>
</dbReference>
<dbReference type="SUPFAM" id="SSF52540">
    <property type="entry name" value="P-loop containing nucleoside triphosphate hydrolases"/>
    <property type="match status" value="1"/>
</dbReference>